<name>A0ABP1DXR9_9APHY</name>
<accession>A0ABP1DXR9</accession>
<evidence type="ECO:0000313" key="1">
    <source>
        <dbReference type="EMBL" id="CAL1712591.1"/>
    </source>
</evidence>
<gene>
    <name evidence="1" type="ORF">GFSPODELE1_LOCUS8893</name>
</gene>
<organism evidence="1 2">
    <name type="scientific">Somion occarium</name>
    <dbReference type="NCBI Taxonomy" id="3059160"/>
    <lineage>
        <taxon>Eukaryota</taxon>
        <taxon>Fungi</taxon>
        <taxon>Dikarya</taxon>
        <taxon>Basidiomycota</taxon>
        <taxon>Agaricomycotina</taxon>
        <taxon>Agaricomycetes</taxon>
        <taxon>Polyporales</taxon>
        <taxon>Cerrenaceae</taxon>
        <taxon>Somion</taxon>
    </lineage>
</organism>
<reference evidence="2" key="1">
    <citation type="submission" date="2024-04" db="EMBL/GenBank/DDBJ databases">
        <authorList>
            <person name="Shaw F."/>
            <person name="Minotto A."/>
        </authorList>
    </citation>
    <scope>NUCLEOTIDE SEQUENCE [LARGE SCALE GENOMIC DNA]</scope>
</reference>
<proteinExistence type="predicted"/>
<dbReference type="EMBL" id="OZ037950">
    <property type="protein sequence ID" value="CAL1712591.1"/>
    <property type="molecule type" value="Genomic_DNA"/>
</dbReference>
<dbReference type="Proteomes" id="UP001497453">
    <property type="component" value="Chromosome 7"/>
</dbReference>
<sequence length="123" mass="13641">MNHRCRLDDCQSCFVGLSASYEIVRSQAVACAKTLDVSSAVVLECCLRGDCFHLHSTVMVQLRRLAEQGSQGGQAEAMDQLVSMSDTHTTRANMGQWHRRLTFHGEYSLFAATVEKAPGEYRA</sequence>
<keyword evidence="2" id="KW-1185">Reference proteome</keyword>
<evidence type="ECO:0000313" key="2">
    <source>
        <dbReference type="Proteomes" id="UP001497453"/>
    </source>
</evidence>
<protein>
    <submittedName>
        <fullName evidence="1">Uncharacterized protein</fullName>
    </submittedName>
</protein>